<feature type="domain" description="GST N-terminal" evidence="5">
    <location>
        <begin position="3"/>
        <end position="91"/>
    </location>
</feature>
<accession>A0AAD8X0X2</accession>
<evidence type="ECO:0000256" key="1">
    <source>
        <dbReference type="ARBA" id="ARBA00010128"/>
    </source>
</evidence>
<evidence type="ECO:0000313" key="7">
    <source>
        <dbReference type="Proteomes" id="UP001231189"/>
    </source>
</evidence>
<dbReference type="EMBL" id="JAUUTY010000001">
    <property type="protein sequence ID" value="KAK1692718.1"/>
    <property type="molecule type" value="Genomic_DNA"/>
</dbReference>
<evidence type="ECO:0000259" key="5">
    <source>
        <dbReference type="PROSITE" id="PS50404"/>
    </source>
</evidence>
<comment type="caution">
    <text evidence="6">The sequence shown here is derived from an EMBL/GenBank/DDBJ whole genome shotgun (WGS) entry which is preliminary data.</text>
</comment>
<dbReference type="PANTHER" id="PTHR43900">
    <property type="entry name" value="GLUTATHIONE S-TRANSFERASE RHO"/>
    <property type="match status" value="1"/>
</dbReference>
<sequence>MGSAVKVYGVVASPFVATVLLCLEETGVSYELVPVDMAAREQKTEPYLSRNPFGKIPTFEDGEITLFGMTPIDSLTSPRKSSSHILPCLTN</sequence>
<evidence type="ECO:0000256" key="3">
    <source>
        <dbReference type="ARBA" id="ARBA00022679"/>
    </source>
</evidence>
<dbReference type="InterPro" id="IPR036249">
    <property type="entry name" value="Thioredoxin-like_sf"/>
</dbReference>
<dbReference type="PROSITE" id="PS50404">
    <property type="entry name" value="GST_NTER"/>
    <property type="match status" value="1"/>
</dbReference>
<dbReference type="EC" id="2.5.1.18" evidence="2"/>
<gene>
    <name evidence="6" type="ORF">QYE76_009415</name>
</gene>
<comment type="catalytic activity">
    <reaction evidence="4">
        <text>RX + glutathione = an S-substituted glutathione + a halide anion + H(+)</text>
        <dbReference type="Rhea" id="RHEA:16437"/>
        <dbReference type="ChEBI" id="CHEBI:15378"/>
        <dbReference type="ChEBI" id="CHEBI:16042"/>
        <dbReference type="ChEBI" id="CHEBI:17792"/>
        <dbReference type="ChEBI" id="CHEBI:57925"/>
        <dbReference type="ChEBI" id="CHEBI:90779"/>
        <dbReference type="EC" id="2.5.1.18"/>
    </reaction>
</comment>
<dbReference type="PANTHER" id="PTHR43900:SF59">
    <property type="entry name" value="GLUTATHIONE TRANSFERASE"/>
    <property type="match status" value="1"/>
</dbReference>
<comment type="similarity">
    <text evidence="1">Belongs to the GST superfamily. Phi family.</text>
</comment>
<keyword evidence="7" id="KW-1185">Reference proteome</keyword>
<name>A0AAD8X0X2_LOLMU</name>
<dbReference type="GO" id="GO:0004364">
    <property type="term" value="F:glutathione transferase activity"/>
    <property type="evidence" value="ECO:0007669"/>
    <property type="project" value="UniProtKB-EC"/>
</dbReference>
<dbReference type="GO" id="GO:0005737">
    <property type="term" value="C:cytoplasm"/>
    <property type="evidence" value="ECO:0007669"/>
    <property type="project" value="TreeGrafter"/>
</dbReference>
<dbReference type="AlphaFoldDB" id="A0AAD8X0X2"/>
<keyword evidence="3" id="KW-0808">Transferase</keyword>
<dbReference type="InterPro" id="IPR004045">
    <property type="entry name" value="Glutathione_S-Trfase_N"/>
</dbReference>
<dbReference type="Gene3D" id="3.40.30.10">
    <property type="entry name" value="Glutaredoxin"/>
    <property type="match status" value="1"/>
</dbReference>
<proteinExistence type="inferred from homology"/>
<evidence type="ECO:0000256" key="2">
    <source>
        <dbReference type="ARBA" id="ARBA00012452"/>
    </source>
</evidence>
<dbReference type="GO" id="GO:0043295">
    <property type="term" value="F:glutathione binding"/>
    <property type="evidence" value="ECO:0007669"/>
    <property type="project" value="TreeGrafter"/>
</dbReference>
<reference evidence="6" key="1">
    <citation type="submission" date="2023-07" db="EMBL/GenBank/DDBJ databases">
        <title>A chromosome-level genome assembly of Lolium multiflorum.</title>
        <authorList>
            <person name="Chen Y."/>
            <person name="Copetti D."/>
            <person name="Kolliker R."/>
            <person name="Studer B."/>
        </authorList>
    </citation>
    <scope>NUCLEOTIDE SEQUENCE</scope>
    <source>
        <strain evidence="6">02402/16</strain>
        <tissue evidence="6">Leaf</tissue>
    </source>
</reference>
<dbReference type="GO" id="GO:0006749">
    <property type="term" value="P:glutathione metabolic process"/>
    <property type="evidence" value="ECO:0007669"/>
    <property type="project" value="TreeGrafter"/>
</dbReference>
<dbReference type="SUPFAM" id="SSF52833">
    <property type="entry name" value="Thioredoxin-like"/>
    <property type="match status" value="1"/>
</dbReference>
<dbReference type="Proteomes" id="UP001231189">
    <property type="component" value="Unassembled WGS sequence"/>
</dbReference>
<dbReference type="Pfam" id="PF02798">
    <property type="entry name" value="GST_N"/>
    <property type="match status" value="1"/>
</dbReference>
<evidence type="ECO:0000256" key="4">
    <source>
        <dbReference type="ARBA" id="ARBA00047960"/>
    </source>
</evidence>
<dbReference type="FunFam" id="3.40.30.10:FF:000016">
    <property type="entry name" value="Glutathione S-transferase F2"/>
    <property type="match status" value="1"/>
</dbReference>
<protein>
    <recommendedName>
        <fullName evidence="2">glutathione transferase</fullName>
        <ecNumber evidence="2">2.5.1.18</ecNumber>
    </recommendedName>
</protein>
<organism evidence="6 7">
    <name type="scientific">Lolium multiflorum</name>
    <name type="common">Italian ryegrass</name>
    <name type="synonym">Lolium perenne subsp. multiflorum</name>
    <dbReference type="NCBI Taxonomy" id="4521"/>
    <lineage>
        <taxon>Eukaryota</taxon>
        <taxon>Viridiplantae</taxon>
        <taxon>Streptophyta</taxon>
        <taxon>Embryophyta</taxon>
        <taxon>Tracheophyta</taxon>
        <taxon>Spermatophyta</taxon>
        <taxon>Magnoliopsida</taxon>
        <taxon>Liliopsida</taxon>
        <taxon>Poales</taxon>
        <taxon>Poaceae</taxon>
        <taxon>BOP clade</taxon>
        <taxon>Pooideae</taxon>
        <taxon>Poodae</taxon>
        <taxon>Poeae</taxon>
        <taxon>Poeae Chloroplast Group 2 (Poeae type)</taxon>
        <taxon>Loliodinae</taxon>
        <taxon>Loliinae</taxon>
        <taxon>Lolium</taxon>
    </lineage>
</organism>
<evidence type="ECO:0000313" key="6">
    <source>
        <dbReference type="EMBL" id="KAK1692718.1"/>
    </source>
</evidence>